<sequence>MREFLGIDDVGELIPGLGAVELTRLAGGTKKGVYRVRLGDDSTVILYRWAAGENYWPSVATVPDDPFTGEAGIAEFAANHAALRNAGVRVPELLRLDHDGAFALVEDAGGESLERLMEKDPAAAAAPLAELGAALRRMHADVTAHYGPLTRPAGPQRPAEDMVVDRALVHLAAVADRDPRLTAARNRIEDHLRGLRETVLPRREYGLVHGELGADHVFVNAAGEPVMIDFEGLIRFDAEWDHAWIEMRFGADYPRLDPAATDPARLALYSYAQVLSLIEGPLRIAGTDFPDRQWMLDLADWNITKALAAL</sequence>
<dbReference type="RefSeq" id="WP_246608206.1">
    <property type="nucleotide sequence ID" value="NZ_BOQN01000168.1"/>
</dbReference>
<dbReference type="SUPFAM" id="SSF56112">
    <property type="entry name" value="Protein kinase-like (PK-like)"/>
    <property type="match status" value="1"/>
</dbReference>
<protein>
    <submittedName>
        <fullName evidence="1">Aminoglycoside phosphotransferase</fullName>
    </submittedName>
</protein>
<reference evidence="1 2" key="1">
    <citation type="submission" date="2021-03" db="EMBL/GenBank/DDBJ databases">
        <title>Whole genome shotgun sequence of Actinoplanes toevensis NBRC 105298.</title>
        <authorList>
            <person name="Komaki H."/>
            <person name="Tamura T."/>
        </authorList>
    </citation>
    <scope>NUCLEOTIDE SEQUENCE [LARGE SCALE GENOMIC DNA]</scope>
    <source>
        <strain evidence="1 2">NBRC 105298</strain>
    </source>
</reference>
<keyword evidence="2" id="KW-1185">Reference proteome</keyword>
<accession>A0A919WCV3</accession>
<dbReference type="Proteomes" id="UP000677082">
    <property type="component" value="Unassembled WGS sequence"/>
</dbReference>
<organism evidence="1 2">
    <name type="scientific">Paractinoplanes toevensis</name>
    <dbReference type="NCBI Taxonomy" id="571911"/>
    <lineage>
        <taxon>Bacteria</taxon>
        <taxon>Bacillati</taxon>
        <taxon>Actinomycetota</taxon>
        <taxon>Actinomycetes</taxon>
        <taxon>Micromonosporales</taxon>
        <taxon>Micromonosporaceae</taxon>
        <taxon>Paractinoplanes</taxon>
    </lineage>
</organism>
<dbReference type="InterPro" id="IPR011009">
    <property type="entry name" value="Kinase-like_dom_sf"/>
</dbReference>
<proteinExistence type="predicted"/>
<dbReference type="Gene3D" id="3.90.1200.10">
    <property type="match status" value="1"/>
</dbReference>
<evidence type="ECO:0000313" key="2">
    <source>
        <dbReference type="Proteomes" id="UP000677082"/>
    </source>
</evidence>
<dbReference type="AlphaFoldDB" id="A0A919WCV3"/>
<dbReference type="EMBL" id="BOQN01000168">
    <property type="protein sequence ID" value="GIM97914.1"/>
    <property type="molecule type" value="Genomic_DNA"/>
</dbReference>
<evidence type="ECO:0000313" key="1">
    <source>
        <dbReference type="EMBL" id="GIM97914.1"/>
    </source>
</evidence>
<name>A0A919WCV3_9ACTN</name>
<dbReference type="Gene3D" id="3.30.200.20">
    <property type="entry name" value="Phosphorylase Kinase, domain 1"/>
    <property type="match status" value="1"/>
</dbReference>
<comment type="caution">
    <text evidence="1">The sequence shown here is derived from an EMBL/GenBank/DDBJ whole genome shotgun (WGS) entry which is preliminary data.</text>
</comment>
<gene>
    <name evidence="1" type="ORF">Ato02nite_097070</name>
</gene>